<dbReference type="Pfam" id="PF02815">
    <property type="entry name" value="MIR"/>
    <property type="match status" value="1"/>
</dbReference>
<dbReference type="PANTHER" id="PTHR46809">
    <property type="entry name" value="STROMAL CELL-DERIVED FACTOR 2-LIKE PROTEIN"/>
    <property type="match status" value="1"/>
</dbReference>
<dbReference type="InterPro" id="IPR036300">
    <property type="entry name" value="MIR_dom_sf"/>
</dbReference>
<feature type="signal peptide" evidence="3">
    <location>
        <begin position="1"/>
        <end position="19"/>
    </location>
</feature>
<keyword evidence="6" id="KW-1185">Reference proteome</keyword>
<dbReference type="SMART" id="SM00472">
    <property type="entry name" value="MIR"/>
    <property type="match status" value="3"/>
</dbReference>
<dbReference type="CDD" id="cd23294">
    <property type="entry name" value="beta-trefoil_MIR_AtSDF2-like"/>
    <property type="match status" value="1"/>
</dbReference>
<evidence type="ECO:0000259" key="4">
    <source>
        <dbReference type="PROSITE" id="PS50919"/>
    </source>
</evidence>
<evidence type="ECO:0000313" key="5">
    <source>
        <dbReference type="EMBL" id="GAB1225419.1"/>
    </source>
</evidence>
<comment type="caution">
    <text evidence="5">The sequence shown here is derived from an EMBL/GenBank/DDBJ whole genome shotgun (WGS) entry which is preliminary data.</text>
</comment>
<dbReference type="PROSITE" id="PS50919">
    <property type="entry name" value="MIR"/>
    <property type="match status" value="3"/>
</dbReference>
<gene>
    <name evidence="5" type="ORF">ENUP19_0252G0055</name>
</gene>
<dbReference type="PANTHER" id="PTHR46809:SF2">
    <property type="entry name" value="GH21273P"/>
    <property type="match status" value="1"/>
</dbReference>
<dbReference type="InterPro" id="IPR016093">
    <property type="entry name" value="MIR_motif"/>
</dbReference>
<dbReference type="Gene3D" id="2.80.10.50">
    <property type="match status" value="1"/>
</dbReference>
<evidence type="ECO:0000256" key="2">
    <source>
        <dbReference type="ARBA" id="ARBA00022737"/>
    </source>
</evidence>
<proteinExistence type="predicted"/>
<dbReference type="Proteomes" id="UP001628156">
    <property type="component" value="Unassembled WGS sequence"/>
</dbReference>
<feature type="domain" description="MIR" evidence="4">
    <location>
        <begin position="91"/>
        <end position="146"/>
    </location>
</feature>
<sequence>MKFIVLLFISYVLAQDCDGDDCEIVIEQDHTYLTYGSTFKLRHMMTGIRLHSLLVTYGMGSGQQAVTGLQDLDDVGSLWTIRCANKKCKSGEVIKNGDQIILTHVSTKKNLHSHKKLSEITGQQEVSCFGNNGIGDHGDVWIVESEKGQYWDLNGYVRLKHSDTNMYLNCNPYAKYGGPVSGQLEITAIATKTENTKWKAAEGFYLPASSK</sequence>
<evidence type="ECO:0000313" key="6">
    <source>
        <dbReference type="Proteomes" id="UP001628156"/>
    </source>
</evidence>
<feature type="domain" description="MIR" evidence="4">
    <location>
        <begin position="30"/>
        <end position="84"/>
    </location>
</feature>
<evidence type="ECO:0000256" key="3">
    <source>
        <dbReference type="SAM" id="SignalP"/>
    </source>
</evidence>
<protein>
    <recommendedName>
        <fullName evidence="4">MIR domain-containing protein</fullName>
    </recommendedName>
</protein>
<dbReference type="SUPFAM" id="SSF82109">
    <property type="entry name" value="MIR domain"/>
    <property type="match status" value="1"/>
</dbReference>
<accession>A0ABQ0DRD9</accession>
<keyword evidence="1 3" id="KW-0732">Signal</keyword>
<organism evidence="5 6">
    <name type="scientific">Entamoeba nuttalli</name>
    <dbReference type="NCBI Taxonomy" id="412467"/>
    <lineage>
        <taxon>Eukaryota</taxon>
        <taxon>Amoebozoa</taxon>
        <taxon>Evosea</taxon>
        <taxon>Archamoebae</taxon>
        <taxon>Mastigamoebida</taxon>
        <taxon>Entamoebidae</taxon>
        <taxon>Entamoeba</taxon>
    </lineage>
</organism>
<name>A0ABQ0DRD9_9EUKA</name>
<evidence type="ECO:0000256" key="1">
    <source>
        <dbReference type="ARBA" id="ARBA00022729"/>
    </source>
</evidence>
<feature type="chain" id="PRO_5045510716" description="MIR domain-containing protein" evidence="3">
    <location>
        <begin position="20"/>
        <end position="211"/>
    </location>
</feature>
<reference evidence="5 6" key="1">
    <citation type="journal article" date="2019" name="PLoS Negl. Trop. Dis.">
        <title>Whole genome sequencing of Entamoeba nuttalli reveals mammalian host-related molecular signatures and a novel octapeptide-repeat surface protein.</title>
        <authorList>
            <person name="Tanaka M."/>
            <person name="Makiuchi T."/>
            <person name="Komiyama T."/>
            <person name="Shiina T."/>
            <person name="Osaki K."/>
            <person name="Tachibana H."/>
        </authorList>
    </citation>
    <scope>NUCLEOTIDE SEQUENCE [LARGE SCALE GENOMIC DNA]</scope>
    <source>
        <strain evidence="5 6">P19-061405</strain>
    </source>
</reference>
<keyword evidence="2" id="KW-0677">Repeat</keyword>
<feature type="domain" description="MIR" evidence="4">
    <location>
        <begin position="148"/>
        <end position="203"/>
    </location>
</feature>
<dbReference type="EMBL" id="BAAFRS010000252">
    <property type="protein sequence ID" value="GAB1225419.1"/>
    <property type="molecule type" value="Genomic_DNA"/>
</dbReference>